<protein>
    <submittedName>
        <fullName evidence="2">Uncharacterized protein</fullName>
    </submittedName>
</protein>
<comment type="caution">
    <text evidence="2">The sequence shown here is derived from an EMBL/GenBank/DDBJ whole genome shotgun (WGS) entry which is preliminary data.</text>
</comment>
<dbReference type="SUPFAM" id="SSF55486">
    <property type="entry name" value="Metalloproteases ('zincins'), catalytic domain"/>
    <property type="match status" value="1"/>
</dbReference>
<feature type="transmembrane region" description="Helical" evidence="1">
    <location>
        <begin position="202"/>
        <end position="221"/>
    </location>
</feature>
<keyword evidence="1" id="KW-0472">Membrane</keyword>
<reference evidence="3" key="1">
    <citation type="journal article" date="2019" name="Int. J. Syst. Evol. Microbiol.">
        <title>The Global Catalogue of Microorganisms (GCM) 10K type strain sequencing project: providing services to taxonomists for standard genome sequencing and annotation.</title>
        <authorList>
            <consortium name="The Broad Institute Genomics Platform"/>
            <consortium name="The Broad Institute Genome Sequencing Center for Infectious Disease"/>
            <person name="Wu L."/>
            <person name="Ma J."/>
        </authorList>
    </citation>
    <scope>NUCLEOTIDE SEQUENCE [LARGE SCALE GENOMIC DNA]</scope>
    <source>
        <strain evidence="3">JCM 16981</strain>
    </source>
</reference>
<evidence type="ECO:0000313" key="3">
    <source>
        <dbReference type="Proteomes" id="UP001500920"/>
    </source>
</evidence>
<dbReference type="RefSeq" id="WP_344703496.1">
    <property type="nucleotide sequence ID" value="NZ_BAABCK010000061.1"/>
</dbReference>
<dbReference type="EMBL" id="BAABCK010000061">
    <property type="protein sequence ID" value="GAA3729224.1"/>
    <property type="molecule type" value="Genomic_DNA"/>
</dbReference>
<gene>
    <name evidence="2" type="ORF">GCM10022378_17310</name>
</gene>
<keyword evidence="1" id="KW-0812">Transmembrane</keyword>
<keyword evidence="1" id="KW-1133">Transmembrane helix</keyword>
<organism evidence="2 3">
    <name type="scientific">Salinicoccus jeotgali</name>
    <dbReference type="NCBI Taxonomy" id="381634"/>
    <lineage>
        <taxon>Bacteria</taxon>
        <taxon>Bacillati</taxon>
        <taxon>Bacillota</taxon>
        <taxon>Bacilli</taxon>
        <taxon>Bacillales</taxon>
        <taxon>Staphylococcaceae</taxon>
        <taxon>Salinicoccus</taxon>
    </lineage>
</organism>
<name>A0ABP7F195_9STAP</name>
<keyword evidence="3" id="KW-1185">Reference proteome</keyword>
<proteinExistence type="predicted"/>
<evidence type="ECO:0000256" key="1">
    <source>
        <dbReference type="SAM" id="Phobius"/>
    </source>
</evidence>
<sequence>MEILAAGGIYMKDDSTFTGGHVIAICLGSHSTHRVRLHTNLSSDSTKTPPLLKYLRQNGVDPSSAARVSAPYGTITGDAVTPSSNVFETVRRERMRKQMNYDCLILSTDISERDFRWLTTEASHRNIPVLVFTCGEYPVHTGGDIETIHLDDSGIPDYAGHMKEITAVLLEKGWISDHPVTRSLRDQVLHPSIAVLRTIGQLLLFGIMTGAVLLGILYLLGLPGQGDGHQAEIAPKQSVDHPDCSTVAACTTLGDQHLDALDDYIDIEDTKHLFVENRSQVDYLTYPVEDMTLGAPEVHQSLPFGDEAAFTEIWTRFTHFFPAREISDVNAFKLFSDGEGNTLAYVDVKPSGTTLAMDIRDNHAKPGEYRTLIHEFAHVWSLPVEDFKDDSTDVASLKEGTFMKAYTERFWSQYGEEWIDNKYKSDPEREAFYNSHITHFHEPYQATNPKEDFAVTFVKFVTEPMPEGQQLKDVKIRALYEHPELVALRATILENMVDYEKNN</sequence>
<dbReference type="Proteomes" id="UP001500920">
    <property type="component" value="Unassembled WGS sequence"/>
</dbReference>
<evidence type="ECO:0000313" key="2">
    <source>
        <dbReference type="EMBL" id="GAA3729224.1"/>
    </source>
</evidence>
<accession>A0ABP7F195</accession>